<organism evidence="1 2">
    <name type="scientific">Avena sativa</name>
    <name type="common">Oat</name>
    <dbReference type="NCBI Taxonomy" id="4498"/>
    <lineage>
        <taxon>Eukaryota</taxon>
        <taxon>Viridiplantae</taxon>
        <taxon>Streptophyta</taxon>
        <taxon>Embryophyta</taxon>
        <taxon>Tracheophyta</taxon>
        <taxon>Spermatophyta</taxon>
        <taxon>Magnoliopsida</taxon>
        <taxon>Liliopsida</taxon>
        <taxon>Poales</taxon>
        <taxon>Poaceae</taxon>
        <taxon>BOP clade</taxon>
        <taxon>Pooideae</taxon>
        <taxon>Poodae</taxon>
        <taxon>Poeae</taxon>
        <taxon>Poeae Chloroplast Group 1 (Aveneae type)</taxon>
        <taxon>Aveninae</taxon>
        <taxon>Avena</taxon>
    </lineage>
</organism>
<proteinExistence type="predicted"/>
<keyword evidence="2" id="KW-1185">Reference proteome</keyword>
<dbReference type="Proteomes" id="UP001732700">
    <property type="component" value="Chromosome 1D"/>
</dbReference>
<protein>
    <submittedName>
        <fullName evidence="1">Uncharacterized protein</fullName>
    </submittedName>
</protein>
<accession>A0ACD5TZ01</accession>
<dbReference type="EnsemblPlants" id="AVESA.00010b.r2.1DG0148600.1">
    <property type="protein sequence ID" value="AVESA.00010b.r2.1DG0148600.1.CDS"/>
    <property type="gene ID" value="AVESA.00010b.r2.1DG0148600"/>
</dbReference>
<reference evidence="1" key="2">
    <citation type="submission" date="2025-09" db="UniProtKB">
        <authorList>
            <consortium name="EnsemblPlants"/>
        </authorList>
    </citation>
    <scope>IDENTIFICATION</scope>
</reference>
<sequence>MDRRSCSITATDLECMLRDEATDPKALPLSLLKEITDGFSVKQEIGRGGFAVVYKGKLANRVVAVKRMSNTYMHEKEFQREVACLMMVKHENIVRFLGYCADTQGTMASHEGKFIMADVQQRLLCFEYLPNGSLDQYITDTSNRLNWRDRYHIIKGICWGLHYLHQENIVHLDLKPANILLGDNLVAKIADFGLSRCFAETQSRAITANIGGTFGYLAPEFCNGEITYKFDIYSLGVMITEILTGKKGYHAVHKVVESWSNMLESQSDVQLEQVRVCAEIGIECTNSNPAKRPDTQHIINRLGDTKTLEGYTETGGITAQRVEYAPNELNQGTPNASGEASSEENSTAVTVEGTNPDNGFWQNTSNLDVLNETMHRLDPDIRRCLEYCSIFPRGSMLRMGELVRLWVAQGFVKAVCATEDMDDVAERYIKELVSCSFMQPIETASGTRFRIHDVVHDLLDKVAKNCFRIENAPFKQKKFSLKKKANMNARSRREEVWGGHIPRDVQHLFVQNYDGDLITEEILGLENLRTLIIYVVQEDSPVEEKIIDSICKRLLELRVLAVAFSREHDPIKQANKFPVPESISQLKHLSYLAFRTSSSWTVILPKTELNHIQVLDFGDGKIFEFTSAGLINLRHIFCSSIMKFPNIGRLTSLQTISKVCVSNERGCDVKQLRNLNKLRGSLEISGLENVKSKEEALQANLATKERLTVLRLSWPDSYRRNSEVEAEVLEGMCPPVGLERLEIYFYRGSRYPDWMVGKQNGGPKDLQELKFRGCSQRGPAPKLVEAFPHLHVLHLVDCSWDALPCNMEHLSLLKKLCIWDCCNIRSLPTLPQSLEEFVLVGCNSKFTKSCETVRHENWKKIEHIPTKHFEADSDDYDEIESLDSNGIAPQEL</sequence>
<evidence type="ECO:0000313" key="1">
    <source>
        <dbReference type="EnsemblPlants" id="AVESA.00010b.r2.1DG0148600.1.CDS"/>
    </source>
</evidence>
<reference evidence="1" key="1">
    <citation type="submission" date="2021-05" db="EMBL/GenBank/DDBJ databases">
        <authorList>
            <person name="Scholz U."/>
            <person name="Mascher M."/>
            <person name="Fiebig A."/>
        </authorList>
    </citation>
    <scope>NUCLEOTIDE SEQUENCE [LARGE SCALE GENOMIC DNA]</scope>
</reference>
<name>A0ACD5TZ01_AVESA</name>
<evidence type="ECO:0000313" key="2">
    <source>
        <dbReference type="Proteomes" id="UP001732700"/>
    </source>
</evidence>